<reference evidence="3" key="1">
    <citation type="submission" date="2017-02" db="UniProtKB">
        <authorList>
            <consortium name="WormBaseParasite"/>
        </authorList>
    </citation>
    <scope>IDENTIFICATION</scope>
</reference>
<dbReference type="Gene3D" id="3.30.900.10">
    <property type="entry name" value="HORMA domain"/>
    <property type="match status" value="1"/>
</dbReference>
<evidence type="ECO:0000313" key="1">
    <source>
        <dbReference type="EMBL" id="VDO43014.1"/>
    </source>
</evidence>
<dbReference type="STRING" id="42155.A0A0R3R3G5"/>
<keyword evidence="2" id="KW-1185">Reference proteome</keyword>
<dbReference type="Proteomes" id="UP000280834">
    <property type="component" value="Unassembled WGS sequence"/>
</dbReference>
<dbReference type="InterPro" id="IPR036570">
    <property type="entry name" value="HORMA_dom_sf"/>
</dbReference>
<evidence type="ECO:0000313" key="2">
    <source>
        <dbReference type="Proteomes" id="UP000280834"/>
    </source>
</evidence>
<name>A0A0R3R3G5_9BILA</name>
<accession>A0A0R3R3G5</accession>
<dbReference type="EMBL" id="UZAG01019263">
    <property type="protein sequence ID" value="VDO43014.1"/>
    <property type="molecule type" value="Genomic_DNA"/>
</dbReference>
<reference evidence="1 2" key="2">
    <citation type="submission" date="2018-11" db="EMBL/GenBank/DDBJ databases">
        <authorList>
            <consortium name="Pathogen Informatics"/>
        </authorList>
    </citation>
    <scope>NUCLEOTIDE SEQUENCE [LARGE SCALE GENOMIC DNA]</scope>
</reference>
<dbReference type="WBParaSite" id="BTMF_0001455501-mRNA-1">
    <property type="protein sequence ID" value="BTMF_0001455501-mRNA-1"/>
    <property type="gene ID" value="BTMF_0001455501"/>
</dbReference>
<gene>
    <name evidence="1" type="ORF">BTMF_LOCUS12552</name>
</gene>
<protein>
    <submittedName>
        <fullName evidence="3">Ras-associating domain-containing protein</fullName>
    </submittedName>
</protein>
<evidence type="ECO:0000313" key="3">
    <source>
        <dbReference type="WBParaSite" id="BTMF_0001455501-mRNA-1"/>
    </source>
</evidence>
<dbReference type="AlphaFoldDB" id="A0A0R3R3G5"/>
<sequence>MVADRDREDEYEALEIHRMSFFYDSDQAEMILTREVISSKSNRFRITQARKQFFHLIRRVTAYENMMDPLPQNICTIFKLTYYDEKTNLFRITTSVHSIFMKSVTEMKSLMQADTNQFSNPVSRDTTICSSPTKILRSFSACSDEFSQIQTVDNEQQNDSIQSIELMTSSSFIDISGTLEITKICHTPSNTCDKDNSNDTS</sequence>
<organism evidence="3">
    <name type="scientific">Brugia timori</name>
    <dbReference type="NCBI Taxonomy" id="42155"/>
    <lineage>
        <taxon>Eukaryota</taxon>
        <taxon>Metazoa</taxon>
        <taxon>Ecdysozoa</taxon>
        <taxon>Nematoda</taxon>
        <taxon>Chromadorea</taxon>
        <taxon>Rhabditida</taxon>
        <taxon>Spirurina</taxon>
        <taxon>Spiruromorpha</taxon>
        <taxon>Filarioidea</taxon>
        <taxon>Onchocercidae</taxon>
        <taxon>Brugia</taxon>
    </lineage>
</organism>
<proteinExistence type="predicted"/>